<accession>A0AAE1LFM7</accession>
<gene>
    <name evidence="2" type="ORF">KUF71_007350</name>
</gene>
<feature type="compositionally biased region" description="Polar residues" evidence="1">
    <location>
        <begin position="95"/>
        <end position="105"/>
    </location>
</feature>
<organism evidence="2 3">
    <name type="scientific">Frankliniella fusca</name>
    <dbReference type="NCBI Taxonomy" id="407009"/>
    <lineage>
        <taxon>Eukaryota</taxon>
        <taxon>Metazoa</taxon>
        <taxon>Ecdysozoa</taxon>
        <taxon>Arthropoda</taxon>
        <taxon>Hexapoda</taxon>
        <taxon>Insecta</taxon>
        <taxon>Pterygota</taxon>
        <taxon>Neoptera</taxon>
        <taxon>Paraneoptera</taxon>
        <taxon>Thysanoptera</taxon>
        <taxon>Terebrantia</taxon>
        <taxon>Thripoidea</taxon>
        <taxon>Thripidae</taxon>
        <taxon>Frankliniella</taxon>
    </lineage>
</organism>
<feature type="compositionally biased region" description="Basic residues" evidence="1">
    <location>
        <begin position="140"/>
        <end position="151"/>
    </location>
</feature>
<dbReference type="AlphaFoldDB" id="A0AAE1LFM7"/>
<feature type="region of interest" description="Disordered" evidence="1">
    <location>
        <begin position="70"/>
        <end position="111"/>
    </location>
</feature>
<sequence>MRHRRARGPFQWDTKVYRNTTPREIKSLQWPLAALVFMFRSGYTQSCSTRHSDVVAAAAARLTAAHNKNNKRISDCHSSLTRGSNQTRPVAPVPTTGTRDGNTSAPGVPCAGQMQTRRARAGRFCSHAPRLAPAHERSLSHTRPHAAGRHS</sequence>
<evidence type="ECO:0000313" key="2">
    <source>
        <dbReference type="EMBL" id="KAK3917928.1"/>
    </source>
</evidence>
<dbReference type="EMBL" id="JAHWGI010000807">
    <property type="protein sequence ID" value="KAK3917928.1"/>
    <property type="molecule type" value="Genomic_DNA"/>
</dbReference>
<reference evidence="2" key="1">
    <citation type="submission" date="2021-07" db="EMBL/GenBank/DDBJ databases">
        <authorList>
            <person name="Catto M.A."/>
            <person name="Jacobson A."/>
            <person name="Kennedy G."/>
            <person name="Labadie P."/>
            <person name="Hunt B.G."/>
            <person name="Srinivasan R."/>
        </authorList>
    </citation>
    <scope>NUCLEOTIDE SEQUENCE</scope>
    <source>
        <strain evidence="2">PL_HMW_Pooled</strain>
        <tissue evidence="2">Head</tissue>
    </source>
</reference>
<protein>
    <submittedName>
        <fullName evidence="2">Lysine-specific demethylase 4B</fullName>
    </submittedName>
</protein>
<evidence type="ECO:0000256" key="1">
    <source>
        <dbReference type="SAM" id="MobiDB-lite"/>
    </source>
</evidence>
<dbReference type="Proteomes" id="UP001219518">
    <property type="component" value="Unassembled WGS sequence"/>
</dbReference>
<proteinExistence type="predicted"/>
<comment type="caution">
    <text evidence="2">The sequence shown here is derived from an EMBL/GenBank/DDBJ whole genome shotgun (WGS) entry which is preliminary data.</text>
</comment>
<evidence type="ECO:0000313" key="3">
    <source>
        <dbReference type="Proteomes" id="UP001219518"/>
    </source>
</evidence>
<name>A0AAE1LFM7_9NEOP</name>
<reference evidence="2" key="2">
    <citation type="journal article" date="2023" name="BMC Genomics">
        <title>Pest status, molecular evolution, and epigenetic factors derived from the genome assembly of Frankliniella fusca, a thysanopteran phytovirus vector.</title>
        <authorList>
            <person name="Catto M.A."/>
            <person name="Labadie P.E."/>
            <person name="Jacobson A.L."/>
            <person name="Kennedy G.G."/>
            <person name="Srinivasan R."/>
            <person name="Hunt B.G."/>
        </authorList>
    </citation>
    <scope>NUCLEOTIDE SEQUENCE</scope>
    <source>
        <strain evidence="2">PL_HMW_Pooled</strain>
    </source>
</reference>
<feature type="compositionally biased region" description="Polar residues" evidence="1">
    <location>
        <begin position="76"/>
        <end position="88"/>
    </location>
</feature>
<keyword evidence="3" id="KW-1185">Reference proteome</keyword>
<feature type="region of interest" description="Disordered" evidence="1">
    <location>
        <begin position="129"/>
        <end position="151"/>
    </location>
</feature>